<feature type="domain" description="Tyr recombinase" evidence="3">
    <location>
        <begin position="1"/>
        <end position="164"/>
    </location>
</feature>
<gene>
    <name evidence="4" type="ORF">NQ318_016642</name>
</gene>
<dbReference type="PANTHER" id="PTHR30349">
    <property type="entry name" value="PHAGE INTEGRASE-RELATED"/>
    <property type="match status" value="1"/>
</dbReference>
<protein>
    <recommendedName>
        <fullName evidence="3">Tyr recombinase domain-containing protein</fullName>
    </recommendedName>
</protein>
<keyword evidence="2" id="KW-0233">DNA recombination</keyword>
<dbReference type="Proteomes" id="UP001162162">
    <property type="component" value="Unassembled WGS sequence"/>
</dbReference>
<comment type="caution">
    <text evidence="4">The sequence shown here is derived from an EMBL/GenBank/DDBJ whole genome shotgun (WGS) entry which is preliminary data.</text>
</comment>
<evidence type="ECO:0000313" key="4">
    <source>
        <dbReference type="EMBL" id="KAJ8942394.1"/>
    </source>
</evidence>
<dbReference type="EMBL" id="JAPWTK010000329">
    <property type="protein sequence ID" value="KAJ8942394.1"/>
    <property type="molecule type" value="Genomic_DNA"/>
</dbReference>
<dbReference type="CDD" id="cd00397">
    <property type="entry name" value="DNA_BRE_C"/>
    <property type="match status" value="1"/>
</dbReference>
<reference evidence="4" key="1">
    <citation type="journal article" date="2023" name="Insect Mol. Biol.">
        <title>Genome sequencing provides insights into the evolution of gene families encoding plant cell wall-degrading enzymes in longhorned beetles.</title>
        <authorList>
            <person name="Shin N.R."/>
            <person name="Okamura Y."/>
            <person name="Kirsch R."/>
            <person name="Pauchet Y."/>
        </authorList>
    </citation>
    <scope>NUCLEOTIDE SEQUENCE</scope>
    <source>
        <strain evidence="4">AMC_N1</strain>
    </source>
</reference>
<dbReference type="GO" id="GO:0006310">
    <property type="term" value="P:DNA recombination"/>
    <property type="evidence" value="ECO:0007669"/>
    <property type="project" value="UniProtKB-KW"/>
</dbReference>
<keyword evidence="5" id="KW-1185">Reference proteome</keyword>
<organism evidence="4 5">
    <name type="scientific">Aromia moschata</name>
    <dbReference type="NCBI Taxonomy" id="1265417"/>
    <lineage>
        <taxon>Eukaryota</taxon>
        <taxon>Metazoa</taxon>
        <taxon>Ecdysozoa</taxon>
        <taxon>Arthropoda</taxon>
        <taxon>Hexapoda</taxon>
        <taxon>Insecta</taxon>
        <taxon>Pterygota</taxon>
        <taxon>Neoptera</taxon>
        <taxon>Endopterygota</taxon>
        <taxon>Coleoptera</taxon>
        <taxon>Polyphaga</taxon>
        <taxon>Cucujiformia</taxon>
        <taxon>Chrysomeloidea</taxon>
        <taxon>Cerambycidae</taxon>
        <taxon>Cerambycinae</taxon>
        <taxon>Callichromatini</taxon>
        <taxon>Aromia</taxon>
    </lineage>
</organism>
<dbReference type="GO" id="GO:0015074">
    <property type="term" value="P:DNA integration"/>
    <property type="evidence" value="ECO:0007669"/>
    <property type="project" value="InterPro"/>
</dbReference>
<keyword evidence="1" id="KW-0238">DNA-binding</keyword>
<evidence type="ECO:0000259" key="3">
    <source>
        <dbReference type="PROSITE" id="PS51898"/>
    </source>
</evidence>
<dbReference type="InterPro" id="IPR050090">
    <property type="entry name" value="Tyrosine_recombinase_XerCD"/>
</dbReference>
<sequence length="195" mass="22063">MAQVVVVFGIAGACRICEISQVTLDDIEDSGTLLMVELKQTKNYVNRRFVVTEEYIKFYRMYIVLRPAAPKDHRLFYAHRNGKCINQVVSKNQFHKGHETVANFLQLENANSYTGHSFRRSSATLLVESEGDLMTLKKHGGWKSSTVTEGYIDESVAHRTEIANKVFRTCGSAEITPDLRPGNFPYACNLKPVKE</sequence>
<dbReference type="PANTHER" id="PTHR30349:SF41">
    <property type="entry name" value="INTEGRASE_RECOMBINASE PROTEIN MJ0367-RELATED"/>
    <property type="match status" value="1"/>
</dbReference>
<dbReference type="SUPFAM" id="SSF56349">
    <property type="entry name" value="DNA breaking-rejoining enzymes"/>
    <property type="match status" value="1"/>
</dbReference>
<dbReference type="InterPro" id="IPR011010">
    <property type="entry name" value="DNA_brk_join_enz"/>
</dbReference>
<dbReference type="AlphaFoldDB" id="A0AAV8XUK1"/>
<dbReference type="PROSITE" id="PS51898">
    <property type="entry name" value="TYR_RECOMBINASE"/>
    <property type="match status" value="1"/>
</dbReference>
<dbReference type="Pfam" id="PF00589">
    <property type="entry name" value="Phage_integrase"/>
    <property type="match status" value="1"/>
</dbReference>
<dbReference type="InterPro" id="IPR013762">
    <property type="entry name" value="Integrase-like_cat_sf"/>
</dbReference>
<accession>A0AAV8XUK1</accession>
<proteinExistence type="predicted"/>
<dbReference type="InterPro" id="IPR002104">
    <property type="entry name" value="Integrase_catalytic"/>
</dbReference>
<evidence type="ECO:0000313" key="5">
    <source>
        <dbReference type="Proteomes" id="UP001162162"/>
    </source>
</evidence>
<dbReference type="Gene3D" id="1.10.443.10">
    <property type="entry name" value="Intergrase catalytic core"/>
    <property type="match status" value="1"/>
</dbReference>
<dbReference type="GO" id="GO:0003677">
    <property type="term" value="F:DNA binding"/>
    <property type="evidence" value="ECO:0007669"/>
    <property type="project" value="UniProtKB-KW"/>
</dbReference>
<evidence type="ECO:0000256" key="2">
    <source>
        <dbReference type="ARBA" id="ARBA00023172"/>
    </source>
</evidence>
<evidence type="ECO:0000256" key="1">
    <source>
        <dbReference type="ARBA" id="ARBA00023125"/>
    </source>
</evidence>
<name>A0AAV8XUK1_9CUCU</name>